<feature type="region of interest" description="Disordered" evidence="8">
    <location>
        <begin position="648"/>
        <end position="676"/>
    </location>
</feature>
<dbReference type="EC" id="3.6.4.13" evidence="7"/>
<dbReference type="AlphaFoldDB" id="G7E1L4"/>
<feature type="region of interest" description="Disordered" evidence="8">
    <location>
        <begin position="65"/>
        <end position="119"/>
    </location>
</feature>
<evidence type="ECO:0000256" key="5">
    <source>
        <dbReference type="ARBA" id="ARBA00022884"/>
    </source>
</evidence>
<organism evidence="11 12">
    <name type="scientific">Mixia osmundae (strain CBS 9802 / IAM 14324 / JCM 22182 / KY 12970)</name>
    <dbReference type="NCBI Taxonomy" id="764103"/>
    <lineage>
        <taxon>Eukaryota</taxon>
        <taxon>Fungi</taxon>
        <taxon>Dikarya</taxon>
        <taxon>Basidiomycota</taxon>
        <taxon>Pucciniomycotina</taxon>
        <taxon>Mixiomycetes</taxon>
        <taxon>Mixiales</taxon>
        <taxon>Mixiaceae</taxon>
        <taxon>Mixia</taxon>
    </lineage>
</organism>
<keyword evidence="4 6" id="KW-0067">ATP-binding</keyword>
<evidence type="ECO:0000259" key="9">
    <source>
        <dbReference type="PROSITE" id="PS51192"/>
    </source>
</evidence>
<dbReference type="InterPro" id="IPR011545">
    <property type="entry name" value="DEAD/DEAH_box_helicase_dom"/>
</dbReference>
<comment type="catalytic activity">
    <reaction evidence="7">
        <text>ATP + H2O = ADP + phosphate + H(+)</text>
        <dbReference type="Rhea" id="RHEA:13065"/>
        <dbReference type="ChEBI" id="CHEBI:15377"/>
        <dbReference type="ChEBI" id="CHEBI:15378"/>
        <dbReference type="ChEBI" id="CHEBI:30616"/>
        <dbReference type="ChEBI" id="CHEBI:43474"/>
        <dbReference type="ChEBI" id="CHEBI:456216"/>
        <dbReference type="EC" id="3.6.4.13"/>
    </reaction>
</comment>
<evidence type="ECO:0000313" key="11">
    <source>
        <dbReference type="EMBL" id="GAA96724.1"/>
    </source>
</evidence>
<feature type="domain" description="Helicase ATP-binding" evidence="9">
    <location>
        <begin position="170"/>
        <end position="409"/>
    </location>
</feature>
<dbReference type="SMART" id="SM00490">
    <property type="entry name" value="HELICc"/>
    <property type="match status" value="1"/>
</dbReference>
<dbReference type="EMBL" id="BABT02000106">
    <property type="protein sequence ID" value="GAA96724.1"/>
    <property type="molecule type" value="Genomic_DNA"/>
</dbReference>
<dbReference type="PANTHER" id="PTHR24031">
    <property type="entry name" value="RNA HELICASE"/>
    <property type="match status" value="1"/>
</dbReference>
<dbReference type="PROSITE" id="PS00039">
    <property type="entry name" value="DEAD_ATP_HELICASE"/>
    <property type="match status" value="1"/>
</dbReference>
<sequence length="751" mass="83028">MRSAPAQRKRKQLSAADLPWKRVKTGFVSGAEDEVAGGLLDFEEVDDVQVITELDESGNKHFRFLVAEAEPEKETATPTAKPSSIKKRTKDTKAEQIRHEDDTASTSAQPDDAEPASGTADADQLLREFDFAHLPGYVPQSLHPALAHAMLELGFSKPTPIQRATFDIMLGADAVLKDIMGIAQTGSGKTLAYGLPILDQIFRQNARWPSKEQPRKLTALILLPTRELAMQVKTHLATVITNASSAGIDTKGKGKGPYPFANIVAVVGGISVLKQRRQLAVDRGIDIIVATPGRLWEMIDDDDDLARKIAALDYLVLDEADRMVQAGHFVELDKILDLTRRGNSSSISHDSSAPDVDIADQDKPDDQAFAEQSVRPNGNPRMRTMIFSATLSKDLQVNLSIPHLRNLRAIRKAGGSQGAIDDLLLKIDFRDPDPALINLSSMQGTVDTLQECFVDCMMTEKDLYLYYFLIRYPGRTIVFLSAIDGIRRLQPIFKALRMQVVPLHSGMQQKARLRSLEQFKANKHAILLATDVAARGLDVPLVDHVVHYQIPRSADVYIHRSGRTARAGREGVSLQLCSPDEKVAQRALLRSINKEKALVELPIEHSILETLRDRVDLARKIDSAQHKANKETHDQDWLRKAAKEMEIDIDSEESSASDEPSDRGHRGSRIRKARGQAQQLQAELDRLIQQPLRIRGVSAKYLTSGSHAFVDDLLASKNHAAVLGLSASTAVGDVKARSRKEKPPREEAHHA</sequence>
<dbReference type="GO" id="GO:0016787">
    <property type="term" value="F:hydrolase activity"/>
    <property type="evidence" value="ECO:0007669"/>
    <property type="project" value="UniProtKB-KW"/>
</dbReference>
<dbReference type="RefSeq" id="XP_014565241.1">
    <property type="nucleotide sequence ID" value="XM_014709755.1"/>
</dbReference>
<dbReference type="InterPro" id="IPR000629">
    <property type="entry name" value="RNA-helicase_DEAD-box_CS"/>
</dbReference>
<dbReference type="Pfam" id="PF00271">
    <property type="entry name" value="Helicase_C"/>
    <property type="match status" value="1"/>
</dbReference>
<dbReference type="eggNOG" id="KOG0347">
    <property type="taxonomic scope" value="Eukaryota"/>
</dbReference>
<comment type="similarity">
    <text evidence="6">Belongs to the DEAD box helicase family.</text>
</comment>
<feature type="region of interest" description="Disordered" evidence="8">
    <location>
        <begin position="343"/>
        <end position="377"/>
    </location>
</feature>
<keyword evidence="1 6" id="KW-0547">Nucleotide-binding</keyword>
<keyword evidence="3 6" id="KW-0347">Helicase</keyword>
<evidence type="ECO:0000256" key="1">
    <source>
        <dbReference type="ARBA" id="ARBA00022741"/>
    </source>
</evidence>
<name>G7E1L4_MIXOS</name>
<dbReference type="InterPro" id="IPR027417">
    <property type="entry name" value="P-loop_NTPase"/>
</dbReference>
<reference evidence="11 12" key="1">
    <citation type="journal article" date="2011" name="J. Gen. Appl. Microbiol.">
        <title>Draft genome sequencing of the enigmatic basidiomycete Mixia osmundae.</title>
        <authorList>
            <person name="Nishida H."/>
            <person name="Nagatsuka Y."/>
            <person name="Sugiyama J."/>
        </authorList>
    </citation>
    <scope>NUCLEOTIDE SEQUENCE [LARGE SCALE GENOMIC DNA]</scope>
    <source>
        <strain evidence="12">CBS 9802 / IAM 14324 / JCM 22182 / KY 12970</strain>
    </source>
</reference>
<evidence type="ECO:0000256" key="7">
    <source>
        <dbReference type="RuleBase" id="RU365068"/>
    </source>
</evidence>
<evidence type="ECO:0000313" key="12">
    <source>
        <dbReference type="Proteomes" id="UP000009131"/>
    </source>
</evidence>
<feature type="region of interest" description="Disordered" evidence="8">
    <location>
        <begin position="731"/>
        <end position="751"/>
    </location>
</feature>
<dbReference type="InterPro" id="IPR014001">
    <property type="entry name" value="Helicase_ATP-bd"/>
</dbReference>
<dbReference type="GO" id="GO:0003723">
    <property type="term" value="F:RNA binding"/>
    <property type="evidence" value="ECO:0007669"/>
    <property type="project" value="UniProtKB-UniRule"/>
</dbReference>
<evidence type="ECO:0000256" key="8">
    <source>
        <dbReference type="SAM" id="MobiDB-lite"/>
    </source>
</evidence>
<dbReference type="STRING" id="764103.G7E1L4"/>
<comment type="function">
    <text evidence="7">RNA helicase.</text>
</comment>
<dbReference type="OMA" id="QMIQKAR"/>
<evidence type="ECO:0000256" key="6">
    <source>
        <dbReference type="RuleBase" id="RU000492"/>
    </source>
</evidence>
<protein>
    <recommendedName>
        <fullName evidence="7">ATP-dependent RNA helicase</fullName>
        <ecNumber evidence="7">3.6.4.13</ecNumber>
    </recommendedName>
</protein>
<feature type="domain" description="Helicase C-terminal" evidence="10">
    <location>
        <begin position="462"/>
        <end position="607"/>
    </location>
</feature>
<dbReference type="SMART" id="SM00487">
    <property type="entry name" value="DEXDc"/>
    <property type="match status" value="1"/>
</dbReference>
<dbReference type="InParanoid" id="G7E1L4"/>
<evidence type="ECO:0000259" key="10">
    <source>
        <dbReference type="PROSITE" id="PS51194"/>
    </source>
</evidence>
<evidence type="ECO:0000256" key="2">
    <source>
        <dbReference type="ARBA" id="ARBA00022801"/>
    </source>
</evidence>
<dbReference type="PROSITE" id="PS51194">
    <property type="entry name" value="HELICASE_CTER"/>
    <property type="match status" value="1"/>
</dbReference>
<feature type="compositionally biased region" description="Basic and acidic residues" evidence="8">
    <location>
        <begin position="741"/>
        <end position="751"/>
    </location>
</feature>
<evidence type="ECO:0000256" key="4">
    <source>
        <dbReference type="ARBA" id="ARBA00022840"/>
    </source>
</evidence>
<dbReference type="OrthoDB" id="4310724at2759"/>
<gene>
    <name evidence="11" type="primary">Mo03394</name>
    <name evidence="11" type="ORF">E5Q_03394</name>
</gene>
<comment type="caution">
    <text evidence="11">The sequence shown here is derived from an EMBL/GenBank/DDBJ whole genome shotgun (WGS) entry which is preliminary data.</text>
</comment>
<dbReference type="GO" id="GO:0003724">
    <property type="term" value="F:RNA helicase activity"/>
    <property type="evidence" value="ECO:0007669"/>
    <property type="project" value="UniProtKB-EC"/>
</dbReference>
<feature type="compositionally biased region" description="Basic and acidic residues" evidence="8">
    <location>
        <begin position="91"/>
        <end position="102"/>
    </location>
</feature>
<proteinExistence type="inferred from homology"/>
<reference evidence="11 12" key="2">
    <citation type="journal article" date="2012" name="Open Biol.">
        <title>Characteristics of nucleosomes and linker DNA regions on the genome of the basidiomycete Mixia osmundae revealed by mono- and dinucleosome mapping.</title>
        <authorList>
            <person name="Nishida H."/>
            <person name="Kondo S."/>
            <person name="Matsumoto T."/>
            <person name="Suzuki Y."/>
            <person name="Yoshikawa H."/>
            <person name="Taylor T.D."/>
            <person name="Sugiyama J."/>
        </authorList>
    </citation>
    <scope>NUCLEOTIDE SEQUENCE [LARGE SCALE GENOMIC DNA]</scope>
    <source>
        <strain evidence="12">CBS 9802 / IAM 14324 / JCM 22182 / KY 12970</strain>
    </source>
</reference>
<accession>G7E1L4</accession>
<keyword evidence="5 7" id="KW-0694">RNA-binding</keyword>
<dbReference type="InterPro" id="IPR001650">
    <property type="entry name" value="Helicase_C-like"/>
</dbReference>
<dbReference type="Pfam" id="PF00270">
    <property type="entry name" value="DEAD"/>
    <property type="match status" value="1"/>
</dbReference>
<dbReference type="Gene3D" id="3.40.50.300">
    <property type="entry name" value="P-loop containing nucleotide triphosphate hydrolases"/>
    <property type="match status" value="2"/>
</dbReference>
<dbReference type="CDD" id="cd18787">
    <property type="entry name" value="SF2_C_DEAD"/>
    <property type="match status" value="1"/>
</dbReference>
<keyword evidence="2 6" id="KW-0378">Hydrolase</keyword>
<dbReference type="GO" id="GO:0005524">
    <property type="term" value="F:ATP binding"/>
    <property type="evidence" value="ECO:0007669"/>
    <property type="project" value="UniProtKB-UniRule"/>
</dbReference>
<keyword evidence="12" id="KW-1185">Reference proteome</keyword>
<dbReference type="PROSITE" id="PS51192">
    <property type="entry name" value="HELICASE_ATP_BIND_1"/>
    <property type="match status" value="1"/>
</dbReference>
<evidence type="ECO:0000256" key="3">
    <source>
        <dbReference type="ARBA" id="ARBA00022806"/>
    </source>
</evidence>
<dbReference type="Proteomes" id="UP000009131">
    <property type="component" value="Unassembled WGS sequence"/>
</dbReference>
<comment type="domain">
    <text evidence="7">The Q motif is unique to and characteristic of the DEAD box family of RNA helicases and controls ATP binding and hydrolysis.</text>
</comment>
<dbReference type="HOGENOM" id="CLU_003041_13_0_1"/>
<dbReference type="FunCoup" id="G7E1L4">
    <property type="interactions" value="494"/>
</dbReference>
<dbReference type="SUPFAM" id="SSF52540">
    <property type="entry name" value="P-loop containing nucleoside triphosphate hydrolases"/>
    <property type="match status" value="1"/>
</dbReference>